<dbReference type="RefSeq" id="WP_318601381.1">
    <property type="nucleotide sequence ID" value="NZ_JAWSTH010000183.1"/>
</dbReference>
<name>A0ABU4HZS0_9ACTN</name>
<feature type="transmembrane region" description="Helical" evidence="1">
    <location>
        <begin position="181"/>
        <end position="199"/>
    </location>
</feature>
<feature type="transmembrane region" description="Helical" evidence="1">
    <location>
        <begin position="339"/>
        <end position="360"/>
    </location>
</feature>
<dbReference type="EMBL" id="JAWSTH010000183">
    <property type="protein sequence ID" value="MDW5598795.1"/>
    <property type="molecule type" value="Genomic_DNA"/>
</dbReference>
<dbReference type="EC" id="2.3.-.-" evidence="3"/>
<feature type="transmembrane region" description="Helical" evidence="1">
    <location>
        <begin position="281"/>
        <end position="302"/>
    </location>
</feature>
<accession>A0ABU4HZS0</accession>
<feature type="transmembrane region" description="Helical" evidence="1">
    <location>
        <begin position="307"/>
        <end position="327"/>
    </location>
</feature>
<dbReference type="Pfam" id="PF01757">
    <property type="entry name" value="Acyl_transf_3"/>
    <property type="match status" value="1"/>
</dbReference>
<feature type="domain" description="Acyltransferase 3" evidence="2">
    <location>
        <begin position="14"/>
        <end position="356"/>
    </location>
</feature>
<keyword evidence="3" id="KW-0012">Acyltransferase</keyword>
<keyword evidence="1" id="KW-0812">Transmembrane</keyword>
<feature type="transmembrane region" description="Helical" evidence="1">
    <location>
        <begin position="21"/>
        <end position="38"/>
    </location>
</feature>
<protein>
    <submittedName>
        <fullName evidence="3">Acyltransferase</fullName>
        <ecNumber evidence="3">2.3.-.-</ecNumber>
    </submittedName>
</protein>
<feature type="transmembrane region" description="Helical" evidence="1">
    <location>
        <begin position="100"/>
        <end position="118"/>
    </location>
</feature>
<dbReference type="GO" id="GO:0016746">
    <property type="term" value="F:acyltransferase activity"/>
    <property type="evidence" value="ECO:0007669"/>
    <property type="project" value="UniProtKB-KW"/>
</dbReference>
<feature type="transmembrane region" description="Helical" evidence="1">
    <location>
        <begin position="153"/>
        <end position="174"/>
    </location>
</feature>
<organism evidence="3 4">
    <name type="scientific">Conexibacter stalactiti</name>
    <dbReference type="NCBI Taxonomy" id="1940611"/>
    <lineage>
        <taxon>Bacteria</taxon>
        <taxon>Bacillati</taxon>
        <taxon>Actinomycetota</taxon>
        <taxon>Thermoleophilia</taxon>
        <taxon>Solirubrobacterales</taxon>
        <taxon>Conexibacteraceae</taxon>
        <taxon>Conexibacter</taxon>
    </lineage>
</organism>
<dbReference type="Proteomes" id="UP001284601">
    <property type="component" value="Unassembled WGS sequence"/>
</dbReference>
<sequence length="392" mass="42678">MTTNRTTTDSDRSAAIDGVRGLAALSVLLFHAWLYTRLEVSASARETTLDYAVHEGRLGLVLFFVLSGFLLWRPFVAAARGRRPRPGAREYLVRRGARVLPAYYLALIGSVVLLWGAAETPGVRLPPAELLPLFLVFAQNFNPQTVMKLDPPMWTLAVEVSFYLLLPLVAVVALRLPRHRVVQALVPLALLLFGVLWNIDIAGERSIVAGKLLPAMLPYFALGMLVALALDGRAPFGRRAAYALLVAGIALVAADALWQAHGAASRSTSYAFRIWRDLPGAAGFALVIAVAAGSAGAGTALLRWRPLAYLGTISYGVYLWHVPLLLVARHLGLLSLHTLPAIVLALVLTVPVAAASWHWVEQPAVAWARGFTRRWRRPVARRERVAPEPGRG</sequence>
<dbReference type="PANTHER" id="PTHR23028">
    <property type="entry name" value="ACETYLTRANSFERASE"/>
    <property type="match status" value="1"/>
</dbReference>
<evidence type="ECO:0000313" key="3">
    <source>
        <dbReference type="EMBL" id="MDW5598795.1"/>
    </source>
</evidence>
<dbReference type="PANTHER" id="PTHR23028:SF53">
    <property type="entry name" value="ACYL_TRANSF_3 DOMAIN-CONTAINING PROTEIN"/>
    <property type="match status" value="1"/>
</dbReference>
<evidence type="ECO:0000256" key="1">
    <source>
        <dbReference type="SAM" id="Phobius"/>
    </source>
</evidence>
<gene>
    <name evidence="3" type="ORF">R7226_30835</name>
</gene>
<feature type="transmembrane region" description="Helical" evidence="1">
    <location>
        <begin position="211"/>
        <end position="230"/>
    </location>
</feature>
<feature type="transmembrane region" description="Helical" evidence="1">
    <location>
        <begin position="242"/>
        <end position="261"/>
    </location>
</feature>
<dbReference type="InterPro" id="IPR002656">
    <property type="entry name" value="Acyl_transf_3_dom"/>
</dbReference>
<keyword evidence="3" id="KW-0808">Transferase</keyword>
<evidence type="ECO:0000313" key="4">
    <source>
        <dbReference type="Proteomes" id="UP001284601"/>
    </source>
</evidence>
<proteinExistence type="predicted"/>
<feature type="transmembrane region" description="Helical" evidence="1">
    <location>
        <begin position="58"/>
        <end position="79"/>
    </location>
</feature>
<comment type="caution">
    <text evidence="3">The sequence shown here is derived from an EMBL/GenBank/DDBJ whole genome shotgun (WGS) entry which is preliminary data.</text>
</comment>
<keyword evidence="1" id="KW-0472">Membrane</keyword>
<evidence type="ECO:0000259" key="2">
    <source>
        <dbReference type="Pfam" id="PF01757"/>
    </source>
</evidence>
<keyword evidence="1" id="KW-1133">Transmembrane helix</keyword>
<keyword evidence="4" id="KW-1185">Reference proteome</keyword>
<dbReference type="InterPro" id="IPR050879">
    <property type="entry name" value="Acyltransferase_3"/>
</dbReference>
<reference evidence="4" key="1">
    <citation type="submission" date="2023-07" db="EMBL/GenBank/DDBJ databases">
        <title>Conexibacter stalactiti sp. nov., isolated from stalactites in a lava cave and emended description of the genus Conexibacter.</title>
        <authorList>
            <person name="Lee S.D."/>
        </authorList>
    </citation>
    <scope>NUCLEOTIDE SEQUENCE [LARGE SCALE GENOMIC DNA]</scope>
    <source>
        <strain evidence="4">KCTC 39840</strain>
    </source>
</reference>